<dbReference type="KEGG" id="crq:GCK72_002888"/>
<accession>A0A6A5HX84</accession>
<dbReference type="GeneID" id="78773430"/>
<evidence type="ECO:0000313" key="2">
    <source>
        <dbReference type="Proteomes" id="UP000483820"/>
    </source>
</evidence>
<dbReference type="EMBL" id="WUAV01000001">
    <property type="protein sequence ID" value="KAF1771063.1"/>
    <property type="molecule type" value="Genomic_DNA"/>
</dbReference>
<dbReference type="CTD" id="78773430"/>
<comment type="caution">
    <text evidence="1">The sequence shown here is derived from an EMBL/GenBank/DDBJ whole genome shotgun (WGS) entry which is preliminary data.</text>
</comment>
<reference evidence="1 2" key="1">
    <citation type="submission" date="2019-12" db="EMBL/GenBank/DDBJ databases">
        <title>Chromosome-level assembly of the Caenorhabditis remanei genome.</title>
        <authorList>
            <person name="Teterina A.A."/>
            <person name="Willis J.H."/>
            <person name="Phillips P.C."/>
        </authorList>
    </citation>
    <scope>NUCLEOTIDE SEQUENCE [LARGE SCALE GENOMIC DNA]</scope>
    <source>
        <strain evidence="1 2">PX506</strain>
        <tissue evidence="1">Whole organism</tissue>
    </source>
</reference>
<gene>
    <name evidence="1" type="ORF">GCK72_002888</name>
</gene>
<sequence>MIIPPTFESYILAFLPYDEPDCVILQNILDIKYDLKTLDWESGIPGNVYSILDSIVEELEIKILKTDYPTRDWRRMLMAFGQRLFEFRENEPLLPIFDKVLKKPARSMRKIAFSNV</sequence>
<organism evidence="1 2">
    <name type="scientific">Caenorhabditis remanei</name>
    <name type="common">Caenorhabditis vulgaris</name>
    <dbReference type="NCBI Taxonomy" id="31234"/>
    <lineage>
        <taxon>Eukaryota</taxon>
        <taxon>Metazoa</taxon>
        <taxon>Ecdysozoa</taxon>
        <taxon>Nematoda</taxon>
        <taxon>Chromadorea</taxon>
        <taxon>Rhabditida</taxon>
        <taxon>Rhabditina</taxon>
        <taxon>Rhabditomorpha</taxon>
        <taxon>Rhabditoidea</taxon>
        <taxon>Rhabditidae</taxon>
        <taxon>Peloderinae</taxon>
        <taxon>Caenorhabditis</taxon>
    </lineage>
</organism>
<evidence type="ECO:0000313" key="1">
    <source>
        <dbReference type="EMBL" id="KAF1771063.1"/>
    </source>
</evidence>
<dbReference type="RefSeq" id="XP_053592318.1">
    <property type="nucleotide sequence ID" value="XM_053723673.1"/>
</dbReference>
<dbReference type="Proteomes" id="UP000483820">
    <property type="component" value="Chromosome I"/>
</dbReference>
<dbReference type="AlphaFoldDB" id="A0A6A5HX84"/>
<proteinExistence type="predicted"/>
<protein>
    <submittedName>
        <fullName evidence="1">Uncharacterized protein</fullName>
    </submittedName>
</protein>
<name>A0A6A5HX84_CAERE</name>